<accession>A0AAE0ZMQ2</accession>
<evidence type="ECO:0000313" key="1">
    <source>
        <dbReference type="EMBL" id="KAK3772283.1"/>
    </source>
</evidence>
<comment type="caution">
    <text evidence="1">The sequence shown here is derived from an EMBL/GenBank/DDBJ whole genome shotgun (WGS) entry which is preliminary data.</text>
</comment>
<dbReference type="Proteomes" id="UP001283361">
    <property type="component" value="Unassembled WGS sequence"/>
</dbReference>
<gene>
    <name evidence="1" type="ORF">RRG08_039100</name>
</gene>
<sequence>MKYKDGAVTDEGDYCECRDGFCSKEWDDNAGASLSWQHYERAHWSVQYKLCRPLFQGKPDCQGSELGAQVETAVAEWAPDVTLPRCVCPNNALYRITGWKRTGKGAIWEYYYTCEKKECLSPSSNQPGEKVECARIYVDTGKKTDKVLEMQFKCSCPESYLCPAKYNEKEDDSRLESDEDKRSYVPKECEAIVKRKRSS</sequence>
<keyword evidence="2" id="KW-1185">Reference proteome</keyword>
<dbReference type="EMBL" id="JAWDGP010003644">
    <property type="protein sequence ID" value="KAK3772283.1"/>
    <property type="molecule type" value="Genomic_DNA"/>
</dbReference>
<name>A0AAE0ZMQ2_9GAST</name>
<organism evidence="1 2">
    <name type="scientific">Elysia crispata</name>
    <name type="common">lettuce slug</name>
    <dbReference type="NCBI Taxonomy" id="231223"/>
    <lineage>
        <taxon>Eukaryota</taxon>
        <taxon>Metazoa</taxon>
        <taxon>Spiralia</taxon>
        <taxon>Lophotrochozoa</taxon>
        <taxon>Mollusca</taxon>
        <taxon>Gastropoda</taxon>
        <taxon>Heterobranchia</taxon>
        <taxon>Euthyneura</taxon>
        <taxon>Panpulmonata</taxon>
        <taxon>Sacoglossa</taxon>
        <taxon>Placobranchoidea</taxon>
        <taxon>Plakobranchidae</taxon>
        <taxon>Elysia</taxon>
    </lineage>
</organism>
<proteinExistence type="predicted"/>
<protein>
    <submittedName>
        <fullName evidence="1">Uncharacterized protein</fullName>
    </submittedName>
</protein>
<dbReference type="AlphaFoldDB" id="A0AAE0ZMQ2"/>
<evidence type="ECO:0000313" key="2">
    <source>
        <dbReference type="Proteomes" id="UP001283361"/>
    </source>
</evidence>
<reference evidence="1" key="1">
    <citation type="journal article" date="2023" name="G3 (Bethesda)">
        <title>A reference genome for the long-term kleptoplast-retaining sea slug Elysia crispata morphotype clarki.</title>
        <authorList>
            <person name="Eastman K.E."/>
            <person name="Pendleton A.L."/>
            <person name="Shaikh M.A."/>
            <person name="Suttiyut T."/>
            <person name="Ogas R."/>
            <person name="Tomko P."/>
            <person name="Gavelis G."/>
            <person name="Widhalm J.R."/>
            <person name="Wisecaver J.H."/>
        </authorList>
    </citation>
    <scope>NUCLEOTIDE SEQUENCE</scope>
    <source>
        <strain evidence="1">ECLA1</strain>
    </source>
</reference>